<sequence length="83" mass="8737">MSFHAAAAVNADSVLRPASSTVAVVAVSGCCEAPMIDVVFSASSASSAQLHQQQKHQQQEQDIEDIRDSFAPQLGGKCFCQKA</sequence>
<proteinExistence type="predicted"/>
<name>Q6IM46_DROME</name>
<dbReference type="EMBL" id="BK001820">
    <property type="protein sequence ID" value="DAA02664.1"/>
    <property type="molecule type" value="Genomic_DNA"/>
</dbReference>
<gene>
    <name evidence="1" type="ORF">HDC07498</name>
</gene>
<dbReference type="AlphaFoldDB" id="Q6IM46"/>
<protein>
    <submittedName>
        <fullName evidence="1">HDC07498</fullName>
    </submittedName>
</protein>
<reference evidence="1" key="1">
    <citation type="journal article" date="2003" name="Genome Biol.">
        <title>An integrated gene annotation and transcriptional profiling approach towards the full gene content of the Drosophila genome.</title>
        <authorList>
            <person name="Hild M."/>
            <person name="Beckmann B."/>
            <person name="Haas S.A."/>
            <person name="Koch B."/>
            <person name="Solovyev V."/>
            <person name="Busold C."/>
            <person name="Fellenberg K."/>
            <person name="Boutros M."/>
            <person name="Vingron M."/>
            <person name="Sauer F."/>
            <person name="Hoheisel J.D."/>
            <person name="Paro R."/>
        </authorList>
    </citation>
    <scope>NUCLEOTIDE SEQUENCE</scope>
</reference>
<accession>Q6IM46</accession>
<organism evidence="1">
    <name type="scientific">Drosophila melanogaster</name>
    <name type="common">Fruit fly</name>
    <dbReference type="NCBI Taxonomy" id="7227"/>
    <lineage>
        <taxon>Eukaryota</taxon>
        <taxon>Metazoa</taxon>
        <taxon>Ecdysozoa</taxon>
        <taxon>Arthropoda</taxon>
        <taxon>Hexapoda</taxon>
        <taxon>Insecta</taxon>
        <taxon>Pterygota</taxon>
        <taxon>Neoptera</taxon>
        <taxon>Endopterygota</taxon>
        <taxon>Diptera</taxon>
        <taxon>Brachycera</taxon>
        <taxon>Muscomorpha</taxon>
        <taxon>Ephydroidea</taxon>
        <taxon>Drosophilidae</taxon>
        <taxon>Drosophila</taxon>
        <taxon>Sophophora</taxon>
    </lineage>
</organism>
<evidence type="ECO:0000313" key="1">
    <source>
        <dbReference type="EMBL" id="DAA02664.1"/>
    </source>
</evidence>